<feature type="region of interest" description="Disordered" evidence="1">
    <location>
        <begin position="687"/>
        <end position="751"/>
    </location>
</feature>
<feature type="compositionally biased region" description="Basic and acidic residues" evidence="1">
    <location>
        <begin position="687"/>
        <end position="696"/>
    </location>
</feature>
<dbReference type="Proteomes" id="UP000020467">
    <property type="component" value="Unassembled WGS sequence"/>
</dbReference>
<protein>
    <submittedName>
        <fullName evidence="2">Uncharacterized protein</fullName>
    </submittedName>
</protein>
<feature type="compositionally biased region" description="Basic residues" evidence="1">
    <location>
        <begin position="697"/>
        <end position="706"/>
    </location>
</feature>
<dbReference type="eggNOG" id="ENOG502T7AG">
    <property type="taxonomic scope" value="Eukaryota"/>
</dbReference>
<reference evidence="2 3" key="1">
    <citation type="submission" date="2014-02" db="EMBL/GenBank/DDBJ databases">
        <title>The genome sequence of Colletotrichum fioriniae PJ7.</title>
        <authorList>
            <person name="Baroncelli R."/>
            <person name="Thon M.R."/>
        </authorList>
    </citation>
    <scope>NUCLEOTIDE SEQUENCE [LARGE SCALE GENOMIC DNA]</scope>
    <source>
        <strain evidence="2 3">PJ7</strain>
    </source>
</reference>
<dbReference type="KEGG" id="cfj:CFIO01_10962"/>
<organism evidence="2 3">
    <name type="scientific">Colletotrichum fioriniae PJ7</name>
    <dbReference type="NCBI Taxonomy" id="1445577"/>
    <lineage>
        <taxon>Eukaryota</taxon>
        <taxon>Fungi</taxon>
        <taxon>Dikarya</taxon>
        <taxon>Ascomycota</taxon>
        <taxon>Pezizomycotina</taxon>
        <taxon>Sordariomycetes</taxon>
        <taxon>Hypocreomycetidae</taxon>
        <taxon>Glomerellales</taxon>
        <taxon>Glomerellaceae</taxon>
        <taxon>Colletotrichum</taxon>
        <taxon>Colletotrichum acutatum species complex</taxon>
    </lineage>
</organism>
<sequence length="751" mass="83623">MAVPRSALSGCHVSSLFSDQNAVLAFPNFPTKTKDSLWTWWGSLTSAQVLLRPCPALSLTAVLLSPYNHLRLTAFSFRALGKAAWNASGQSNFERAQAFLFFYRGDDASINSELRSIAANPKHQDVASLASSVQKHVFGSRHSTFNTTSLLQWMRFVLIKSQVLTSTKTNAVRDFFFDPSVARNLPQLPQDPVVYQYPAAPLKVMIIGGGPTGLASAIALAEKAGPRIEVHLYEGRWIQQPGSSFVSYPPGARRRDQVVTLQDTVTDLMSDRTRQAVFGGNPERVWPGSSNLQIRKLEDGLLRRAQDSQFRDLIFLHASQVRQDNISEYGDFHLMLGADGAGSWLRSAYFPGQEQEVGKSYALGVAFDRPRGLPFSQPINIFLTMGQTRYLLNASDFDGTGYLNMQLTETEWHQMVSVDGHPCTFGRPSCLKINDCLPDGFEENQVFAPSQQPESPLWKAILDGLELYGFKQCEVKNIVRIPIVVRRINKAVEQVPQCNSTALRRPHGLVALAGDAAMTVHFWPGRGANSGMKAGIVWADEVARALFHGQFVGLQTSSLGMYHDFLQKLQEREHGGRSLPIVKQTGDPDMMAWLMRNARLIPQHVAMEWLVGQMRRDGVRIQRRADWAFEQVNNLEPQLREILEKMDAVTIQEMAATFPWPTREMAGAEVLPERSVVDACLNGHKPTEVSKVEKQAKSKKQDKKKKSAETSVSAPDISPAFLASLATHNKPAQRSSWRSFSFSRTPQAVQS</sequence>
<proteinExistence type="predicted"/>
<keyword evidence="3" id="KW-1185">Reference proteome</keyword>
<evidence type="ECO:0000313" key="3">
    <source>
        <dbReference type="Proteomes" id="UP000020467"/>
    </source>
</evidence>
<comment type="caution">
    <text evidence="2">The sequence shown here is derived from an EMBL/GenBank/DDBJ whole genome shotgun (WGS) entry which is preliminary data.</text>
</comment>
<dbReference type="HOGENOM" id="CLU_020220_1_0_1"/>
<dbReference type="Gene3D" id="3.50.50.60">
    <property type="entry name" value="FAD/NAD(P)-binding domain"/>
    <property type="match status" value="1"/>
</dbReference>
<gene>
    <name evidence="2" type="ORF">CFIO01_10962</name>
</gene>
<dbReference type="InterPro" id="IPR036188">
    <property type="entry name" value="FAD/NAD-bd_sf"/>
</dbReference>
<dbReference type="EMBL" id="JARH01001000">
    <property type="protein sequence ID" value="EXF74256.1"/>
    <property type="molecule type" value="Genomic_DNA"/>
</dbReference>
<name>A0A010R1U3_9PEZI</name>
<dbReference type="AlphaFoldDB" id="A0A010R1U3"/>
<dbReference type="SUPFAM" id="SSF51905">
    <property type="entry name" value="FAD/NAD(P)-binding domain"/>
    <property type="match status" value="1"/>
</dbReference>
<dbReference type="OrthoDB" id="10045821at2759"/>
<feature type="compositionally biased region" description="Low complexity" evidence="1">
    <location>
        <begin position="734"/>
        <end position="744"/>
    </location>
</feature>
<accession>A0A010R1U3</accession>
<evidence type="ECO:0000256" key="1">
    <source>
        <dbReference type="SAM" id="MobiDB-lite"/>
    </source>
</evidence>
<evidence type="ECO:0000313" key="2">
    <source>
        <dbReference type="EMBL" id="EXF74256.1"/>
    </source>
</evidence>
<dbReference type="PRINTS" id="PR00420">
    <property type="entry name" value="RNGMNOXGNASE"/>
</dbReference>